<keyword evidence="2" id="KW-1185">Reference proteome</keyword>
<protein>
    <submittedName>
        <fullName evidence="1">Uncharacterized protein</fullName>
    </submittedName>
</protein>
<name>A0ABS1R046_9SPHI</name>
<proteinExistence type="predicted"/>
<dbReference type="EMBL" id="JAERTY010000002">
    <property type="protein sequence ID" value="MBL1408062.1"/>
    <property type="molecule type" value="Genomic_DNA"/>
</dbReference>
<evidence type="ECO:0000313" key="1">
    <source>
        <dbReference type="EMBL" id="MBL1408062.1"/>
    </source>
</evidence>
<evidence type="ECO:0000313" key="2">
    <source>
        <dbReference type="Proteomes" id="UP000625283"/>
    </source>
</evidence>
<dbReference type="RefSeq" id="WP_202101839.1">
    <property type="nucleotide sequence ID" value="NZ_JAERTY010000002.1"/>
</dbReference>
<sequence length="135" mass="15097">MRYIRQSVYLPVRIKLKYRSAFQLDSITSFCAGFSDRTCSVSGNVIFCLLRHHLQSGASFGILQISERISSTTGATCCTGEELQCDEGTYDIGVTTAMEYNKALLDYNVAEANVIKARYILMYNGEVIKVLRGEK</sequence>
<dbReference type="Proteomes" id="UP000625283">
    <property type="component" value="Unassembled WGS sequence"/>
</dbReference>
<gene>
    <name evidence="1" type="ORF">JKG61_04805</name>
</gene>
<accession>A0ABS1R046</accession>
<organism evidence="1 2">
    <name type="scientific">Sphingobacterium faecale</name>
    <dbReference type="NCBI Taxonomy" id="2803775"/>
    <lineage>
        <taxon>Bacteria</taxon>
        <taxon>Pseudomonadati</taxon>
        <taxon>Bacteroidota</taxon>
        <taxon>Sphingobacteriia</taxon>
        <taxon>Sphingobacteriales</taxon>
        <taxon>Sphingobacteriaceae</taxon>
        <taxon>Sphingobacterium</taxon>
    </lineage>
</organism>
<reference evidence="1 2" key="1">
    <citation type="submission" date="2021-01" db="EMBL/GenBank/DDBJ databases">
        <title>C459-1 draft genome sequence.</title>
        <authorList>
            <person name="Zhang X.-F."/>
        </authorList>
    </citation>
    <scope>NUCLEOTIDE SEQUENCE [LARGE SCALE GENOMIC DNA]</scope>
    <source>
        <strain evidence="2">C459-1</strain>
    </source>
</reference>
<comment type="caution">
    <text evidence="1">The sequence shown here is derived from an EMBL/GenBank/DDBJ whole genome shotgun (WGS) entry which is preliminary data.</text>
</comment>